<reference evidence="1 2" key="1">
    <citation type="journal article" date="2014" name="World J. Microbiol. Biotechnol.">
        <title>Biodiversity and physiological characteristics of Antarctic and Arctic lichens-associated bacteria.</title>
        <authorList>
            <person name="Lee Y.M."/>
            <person name="Kim E.H."/>
            <person name="Lee H.K."/>
            <person name="Hong S.G."/>
        </authorList>
    </citation>
    <scope>NUCLEOTIDE SEQUENCE [LARGE SCALE GENOMIC DNA]</scope>
    <source>
        <strain evidence="1 2">PAMC 26569</strain>
        <plasmid evidence="1">unnamed2</plasmid>
    </source>
</reference>
<sequence length="175" mass="19273">MAADWLEQQPQLGRDVFARGQAEVAWEGQGARRALGLTADDDEMLDAELADDAGRDDLTALLRACLVALRLPSYADVFQLQRLPFWTVADARARITRLLPAQTKPVLLNWFLPEDRVEEAGSSQPLRRKAALAATLIASLELARSGSLTLQQRAFLQPIKVGEAGLTKNWHQGSD</sequence>
<protein>
    <submittedName>
        <fullName evidence="1">Uncharacterized protein</fullName>
    </submittedName>
</protein>
<proteinExistence type="predicted"/>
<dbReference type="EMBL" id="CP053710">
    <property type="protein sequence ID" value="QKE93398.1"/>
    <property type="molecule type" value="Genomic_DNA"/>
</dbReference>
<dbReference type="KEGG" id="lck:HN018_24720"/>
<dbReference type="RefSeq" id="WP_171837589.1">
    <property type="nucleotide sequence ID" value="NZ_CP053710.1"/>
</dbReference>
<gene>
    <name evidence="1" type="ORF">HN018_24720</name>
</gene>
<organism evidence="1 2">
    <name type="scientific">Lichenicola cladoniae</name>
    <dbReference type="NCBI Taxonomy" id="1484109"/>
    <lineage>
        <taxon>Bacteria</taxon>
        <taxon>Pseudomonadati</taxon>
        <taxon>Pseudomonadota</taxon>
        <taxon>Alphaproteobacteria</taxon>
        <taxon>Acetobacterales</taxon>
        <taxon>Acetobacteraceae</taxon>
        <taxon>Lichenicola</taxon>
    </lineage>
</organism>
<evidence type="ECO:0000313" key="2">
    <source>
        <dbReference type="Proteomes" id="UP000500767"/>
    </source>
</evidence>
<accession>A0A6M8HYI0</accession>
<geneLocation type="plasmid" evidence="1 2">
    <name>unnamed2</name>
</geneLocation>
<evidence type="ECO:0000313" key="1">
    <source>
        <dbReference type="EMBL" id="QKE93398.1"/>
    </source>
</evidence>
<keyword evidence="1" id="KW-0614">Plasmid</keyword>
<name>A0A6M8HYI0_9PROT</name>
<dbReference type="AlphaFoldDB" id="A0A6M8HYI0"/>
<dbReference type="Proteomes" id="UP000500767">
    <property type="component" value="Plasmid unnamed2"/>
</dbReference>
<keyword evidence="2" id="KW-1185">Reference proteome</keyword>